<evidence type="ECO:0000313" key="2">
    <source>
        <dbReference type="EMBL" id="KAJ7034177.1"/>
    </source>
</evidence>
<dbReference type="EMBL" id="JARJCM010000059">
    <property type="protein sequence ID" value="KAJ7034177.1"/>
    <property type="molecule type" value="Genomic_DNA"/>
</dbReference>
<dbReference type="AlphaFoldDB" id="A0AAD6X2F7"/>
<evidence type="ECO:0000256" key="1">
    <source>
        <dbReference type="SAM" id="SignalP"/>
    </source>
</evidence>
<proteinExistence type="predicted"/>
<keyword evidence="1" id="KW-0732">Signal</keyword>
<sequence length="83" mass="9191">MASKLSLALLLLHCTYWILRLQSSPAICPIPPGSVSMITILSLWSQPMHISNFVKAGSPLHQHCSSGFQVNIEQVFGTQITQW</sequence>
<accession>A0AAD6X2F7</accession>
<comment type="caution">
    <text evidence="2">The sequence shown here is derived from an EMBL/GenBank/DDBJ whole genome shotgun (WGS) entry which is preliminary data.</text>
</comment>
<dbReference type="Proteomes" id="UP001218188">
    <property type="component" value="Unassembled WGS sequence"/>
</dbReference>
<keyword evidence="3" id="KW-1185">Reference proteome</keyword>
<feature type="chain" id="PRO_5042283339" evidence="1">
    <location>
        <begin position="24"/>
        <end position="83"/>
    </location>
</feature>
<evidence type="ECO:0000313" key="3">
    <source>
        <dbReference type="Proteomes" id="UP001218188"/>
    </source>
</evidence>
<feature type="signal peptide" evidence="1">
    <location>
        <begin position="1"/>
        <end position="23"/>
    </location>
</feature>
<protein>
    <submittedName>
        <fullName evidence="2">Uncharacterized protein</fullName>
    </submittedName>
</protein>
<reference evidence="2" key="1">
    <citation type="submission" date="2023-03" db="EMBL/GenBank/DDBJ databases">
        <title>Massive genome expansion in bonnet fungi (Mycena s.s.) driven by repeated elements and novel gene families across ecological guilds.</title>
        <authorList>
            <consortium name="Lawrence Berkeley National Laboratory"/>
            <person name="Harder C.B."/>
            <person name="Miyauchi S."/>
            <person name="Viragh M."/>
            <person name="Kuo A."/>
            <person name="Thoen E."/>
            <person name="Andreopoulos B."/>
            <person name="Lu D."/>
            <person name="Skrede I."/>
            <person name="Drula E."/>
            <person name="Henrissat B."/>
            <person name="Morin E."/>
            <person name="Kohler A."/>
            <person name="Barry K."/>
            <person name="LaButti K."/>
            <person name="Morin E."/>
            <person name="Salamov A."/>
            <person name="Lipzen A."/>
            <person name="Mereny Z."/>
            <person name="Hegedus B."/>
            <person name="Baldrian P."/>
            <person name="Stursova M."/>
            <person name="Weitz H."/>
            <person name="Taylor A."/>
            <person name="Grigoriev I.V."/>
            <person name="Nagy L.G."/>
            <person name="Martin F."/>
            <person name="Kauserud H."/>
        </authorList>
    </citation>
    <scope>NUCLEOTIDE SEQUENCE</scope>
    <source>
        <strain evidence="2">CBHHK200</strain>
    </source>
</reference>
<name>A0AAD6X2F7_9AGAR</name>
<gene>
    <name evidence="2" type="ORF">C8F04DRAFT_1102502</name>
</gene>
<organism evidence="2 3">
    <name type="scientific">Mycena alexandri</name>
    <dbReference type="NCBI Taxonomy" id="1745969"/>
    <lineage>
        <taxon>Eukaryota</taxon>
        <taxon>Fungi</taxon>
        <taxon>Dikarya</taxon>
        <taxon>Basidiomycota</taxon>
        <taxon>Agaricomycotina</taxon>
        <taxon>Agaricomycetes</taxon>
        <taxon>Agaricomycetidae</taxon>
        <taxon>Agaricales</taxon>
        <taxon>Marasmiineae</taxon>
        <taxon>Mycenaceae</taxon>
        <taxon>Mycena</taxon>
    </lineage>
</organism>